<dbReference type="GO" id="GO:0070037">
    <property type="term" value="F:rRNA (pseudouridine) methyltransferase activity"/>
    <property type="evidence" value="ECO:0007669"/>
    <property type="project" value="InterPro"/>
</dbReference>
<evidence type="ECO:0000256" key="1">
    <source>
        <dbReference type="ARBA" id="ARBA00004604"/>
    </source>
</evidence>
<keyword evidence="3" id="KW-0690">Ribosome biogenesis</keyword>
<evidence type="ECO:0000256" key="9">
    <source>
        <dbReference type="ARBA" id="ARBA00022884"/>
    </source>
</evidence>
<dbReference type="GO" id="GO:0032040">
    <property type="term" value="C:small-subunit processome"/>
    <property type="evidence" value="ECO:0007669"/>
    <property type="project" value="TreeGrafter"/>
</dbReference>
<evidence type="ECO:0000256" key="7">
    <source>
        <dbReference type="ARBA" id="ARBA00022691"/>
    </source>
</evidence>
<evidence type="ECO:0000256" key="8">
    <source>
        <dbReference type="ARBA" id="ARBA00022730"/>
    </source>
</evidence>
<name>A0AAD5PVF1_9CRUS</name>
<keyword evidence="7" id="KW-0949">S-adenosyl-L-methionine</keyword>
<comment type="subcellular location">
    <subcellularLocation>
        <location evidence="1">Nucleus</location>
        <location evidence="1">Nucleolus</location>
    </subcellularLocation>
</comment>
<keyword evidence="9" id="KW-0694">RNA-binding</keyword>
<protein>
    <recommendedName>
        <fullName evidence="13">18S rRNA (pseudouridine-N1)-methyltransferase</fullName>
    </recommendedName>
</protein>
<proteinExistence type="inferred from homology"/>
<dbReference type="PANTHER" id="PTHR12636:SF5">
    <property type="entry name" value="RIBOSOMAL RNA SMALL SUBUNIT METHYLTRANSFERASE NEP1"/>
    <property type="match status" value="1"/>
</dbReference>
<comment type="similarity">
    <text evidence="2">Belongs to the class IV-like SAM-binding methyltransferase superfamily. RNA methyltransferase NEP1 family.</text>
</comment>
<evidence type="ECO:0000256" key="6">
    <source>
        <dbReference type="ARBA" id="ARBA00022679"/>
    </source>
</evidence>
<dbReference type="SUPFAM" id="SSF75217">
    <property type="entry name" value="alpha/beta knot"/>
    <property type="match status" value="1"/>
</dbReference>
<evidence type="ECO:0000256" key="2">
    <source>
        <dbReference type="ARBA" id="ARBA00008115"/>
    </source>
</evidence>
<dbReference type="InterPro" id="IPR005304">
    <property type="entry name" value="Rbsml_bgen_MeTrfase_EMG1/NEP1"/>
</dbReference>
<evidence type="ECO:0000313" key="14">
    <source>
        <dbReference type="EMBL" id="KAI9559588.1"/>
    </source>
</evidence>
<accession>A0AAD5PVF1</accession>
<keyword evidence="8" id="KW-0699">rRNA-binding</keyword>
<dbReference type="AlphaFoldDB" id="A0AAD5PVF1"/>
<organism evidence="14 15">
    <name type="scientific">Daphnia sinensis</name>
    <dbReference type="NCBI Taxonomy" id="1820382"/>
    <lineage>
        <taxon>Eukaryota</taxon>
        <taxon>Metazoa</taxon>
        <taxon>Ecdysozoa</taxon>
        <taxon>Arthropoda</taxon>
        <taxon>Crustacea</taxon>
        <taxon>Branchiopoda</taxon>
        <taxon>Diplostraca</taxon>
        <taxon>Cladocera</taxon>
        <taxon>Anomopoda</taxon>
        <taxon>Daphniidae</taxon>
        <taxon>Daphnia</taxon>
        <taxon>Daphnia similis group</taxon>
    </lineage>
</organism>
<dbReference type="Gene3D" id="3.40.1280.10">
    <property type="match status" value="1"/>
</dbReference>
<evidence type="ECO:0000256" key="3">
    <source>
        <dbReference type="ARBA" id="ARBA00022517"/>
    </source>
</evidence>
<dbReference type="GO" id="GO:0070475">
    <property type="term" value="P:rRNA base methylation"/>
    <property type="evidence" value="ECO:0007669"/>
    <property type="project" value="InterPro"/>
</dbReference>
<evidence type="ECO:0000313" key="15">
    <source>
        <dbReference type="Proteomes" id="UP000820818"/>
    </source>
</evidence>
<evidence type="ECO:0000256" key="13">
    <source>
        <dbReference type="ARBA" id="ARBA00081469"/>
    </source>
</evidence>
<comment type="caution">
    <text evidence="14">The sequence shown here is derived from an EMBL/GenBank/DDBJ whole genome shotgun (WGS) entry which is preliminary data.</text>
</comment>
<evidence type="ECO:0000256" key="10">
    <source>
        <dbReference type="ARBA" id="ARBA00023242"/>
    </source>
</evidence>
<keyword evidence="4" id="KW-0698">rRNA processing</keyword>
<evidence type="ECO:0000256" key="4">
    <source>
        <dbReference type="ARBA" id="ARBA00022552"/>
    </source>
</evidence>
<keyword evidence="15" id="KW-1185">Reference proteome</keyword>
<comment type="function">
    <text evidence="12">S-adenosyl-L-methionine-dependent pseudouridine N(1)-methyltransferase that methylates a pseudouridine in 18S rRNA. Involved the biosynthesis of the hypermodified N1-methyl-N3-(3-amino-3-carboxypropyl) pseudouridine (m1acp3-Psi) conserved in eukaryotic 18S rRNA. Also has an essential role in 40S ribosomal subunit biogenesis independent on its methyltransferase activity, facilitating the incorporation of ribosomal protein S19 during the formation of pre-ribosomes.</text>
</comment>
<evidence type="ECO:0000256" key="12">
    <source>
        <dbReference type="ARBA" id="ARBA00053784"/>
    </source>
</evidence>
<reference evidence="14 15" key="1">
    <citation type="submission" date="2022-05" db="EMBL/GenBank/DDBJ databases">
        <title>A multi-omics perspective on studying reproductive biology in Daphnia sinensis.</title>
        <authorList>
            <person name="Jia J."/>
        </authorList>
    </citation>
    <scope>NUCLEOTIDE SEQUENCE [LARGE SCALE GENOMIC DNA]</scope>
    <source>
        <strain evidence="14 15">WSL</strain>
    </source>
</reference>
<sequence length="221" mass="24918">MSNKRKISESEEADYIAKPPKILSNIHLRNQEKRLIVILEQAQLESAKIGKDFELLNCDDHIGFLKKHNREPSSCRPDITHQCLLMLLDSPLNRAGLLQVYIHTAKNVLIEVNPQTRIPRTYTRFAGLMVQLLHKMSIKAANGPMKLLKVIKNPIQDHLPVGCRKIATTFSSTKLVKPRDLVLPDEPIAIVVEISISQYPLSAALTCSKLCSAFEEVWGIH</sequence>
<evidence type="ECO:0000256" key="11">
    <source>
        <dbReference type="ARBA" id="ARBA00050871"/>
    </source>
</evidence>
<evidence type="ECO:0000256" key="5">
    <source>
        <dbReference type="ARBA" id="ARBA00022603"/>
    </source>
</evidence>
<keyword evidence="10" id="KW-0539">Nucleus</keyword>
<gene>
    <name evidence="14" type="ORF">GHT06_013593</name>
</gene>
<dbReference type="GO" id="GO:0019843">
    <property type="term" value="F:rRNA binding"/>
    <property type="evidence" value="ECO:0007669"/>
    <property type="project" value="UniProtKB-KW"/>
</dbReference>
<dbReference type="Proteomes" id="UP000820818">
    <property type="component" value="Linkage Group LG4"/>
</dbReference>
<keyword evidence="6" id="KW-0808">Transferase</keyword>
<dbReference type="InterPro" id="IPR029026">
    <property type="entry name" value="tRNA_m1G_MTases_N"/>
</dbReference>
<comment type="catalytic activity">
    <reaction evidence="11">
        <text>a pseudouridine in rRNA + S-adenosyl-L-methionine = an N(1)-methylpseudouridine in rRNA + S-adenosyl-L-homocysteine + H(+)</text>
        <dbReference type="Rhea" id="RHEA:46696"/>
        <dbReference type="Rhea" id="RHEA-COMP:11634"/>
        <dbReference type="Rhea" id="RHEA-COMP:13933"/>
        <dbReference type="ChEBI" id="CHEBI:15378"/>
        <dbReference type="ChEBI" id="CHEBI:57856"/>
        <dbReference type="ChEBI" id="CHEBI:59789"/>
        <dbReference type="ChEBI" id="CHEBI:65314"/>
        <dbReference type="ChEBI" id="CHEBI:74890"/>
    </reaction>
</comment>
<dbReference type="FunFam" id="3.40.1280.10:FF:000003">
    <property type="entry name" value="Ribosomal RNA small subunit methyltransferase"/>
    <property type="match status" value="1"/>
</dbReference>
<keyword evidence="5" id="KW-0489">Methyltransferase</keyword>
<dbReference type="EMBL" id="WJBH02000004">
    <property type="protein sequence ID" value="KAI9559588.1"/>
    <property type="molecule type" value="Genomic_DNA"/>
</dbReference>
<dbReference type="CDD" id="cd18088">
    <property type="entry name" value="Nep1-like"/>
    <property type="match status" value="1"/>
</dbReference>
<dbReference type="InterPro" id="IPR029028">
    <property type="entry name" value="Alpha/beta_knot_MTases"/>
</dbReference>
<dbReference type="Pfam" id="PF03587">
    <property type="entry name" value="EMG1"/>
    <property type="match status" value="1"/>
</dbReference>
<dbReference type="PANTHER" id="PTHR12636">
    <property type="entry name" value="NEP1/MRA1"/>
    <property type="match status" value="1"/>
</dbReference>